<accession>V5ZDE7</accession>
<evidence type="ECO:0000313" key="3">
    <source>
        <dbReference type="Proteomes" id="UP000018217"/>
    </source>
</evidence>
<comment type="caution">
    <text evidence="2">The sequence shown here is derived from an EMBL/GenBank/DDBJ whole genome shotgun (WGS) entry which is preliminary data.</text>
</comment>
<name>V5ZDE7_9GAMM</name>
<evidence type="ECO:0000313" key="2">
    <source>
        <dbReference type="EMBL" id="CCG89046.1"/>
    </source>
</evidence>
<keyword evidence="1" id="KW-0472">Membrane</keyword>
<proteinExistence type="predicted"/>
<keyword evidence="1" id="KW-1133">Transmembrane helix</keyword>
<dbReference type="Proteomes" id="UP000018217">
    <property type="component" value="Unassembled WGS sequence"/>
</dbReference>
<keyword evidence="3" id="KW-1185">Reference proteome</keyword>
<protein>
    <submittedName>
        <fullName evidence="2">Uncharacterized protein</fullName>
    </submittedName>
</protein>
<dbReference type="STRING" id="1161919.EPIR_3683"/>
<gene>
    <name evidence="2" type="ORF">EPIR_3683</name>
</gene>
<evidence type="ECO:0000256" key="1">
    <source>
        <dbReference type="SAM" id="Phobius"/>
    </source>
</evidence>
<reference evidence="2 3" key="1">
    <citation type="journal article" date="2013" name="Syst. Appl. Microbiol.">
        <title>Phylogenetic position and virulence apparatus of the pear flower necrosis pathogen Erwinia piriflorinigrans CFBP 5888T as assessed by comparative genomics.</title>
        <authorList>
            <person name="Smits T.H."/>
            <person name="Rezzonico F."/>
            <person name="Lopez M.M."/>
            <person name="Blom J."/>
            <person name="Goesmann A."/>
            <person name="Frey J.E."/>
            <person name="Duffy B."/>
        </authorList>
    </citation>
    <scope>NUCLEOTIDE SEQUENCE [LARGE SCALE GENOMIC DNA]</scope>
    <source>
        <strain evidence="3">CFBP5888</strain>
    </source>
</reference>
<sequence length="30" mass="3144">MKQDNAVTAIVLFFVGLLIFAGGVAMVFNG</sequence>
<keyword evidence="1" id="KW-0812">Transmembrane</keyword>
<feature type="transmembrane region" description="Helical" evidence="1">
    <location>
        <begin position="6"/>
        <end position="28"/>
    </location>
</feature>
<dbReference type="EMBL" id="CAHS01000023">
    <property type="protein sequence ID" value="CCG89046.1"/>
    <property type="molecule type" value="Genomic_DNA"/>
</dbReference>
<dbReference type="AlphaFoldDB" id="V5ZDE7"/>
<organism evidence="2 3">
    <name type="scientific">Erwinia piriflorinigrans CFBP 5888</name>
    <dbReference type="NCBI Taxonomy" id="1161919"/>
    <lineage>
        <taxon>Bacteria</taxon>
        <taxon>Pseudomonadati</taxon>
        <taxon>Pseudomonadota</taxon>
        <taxon>Gammaproteobacteria</taxon>
        <taxon>Enterobacterales</taxon>
        <taxon>Erwiniaceae</taxon>
        <taxon>Erwinia</taxon>
    </lineage>
</organism>